<name>A0A7X1F6L6_9SPHN</name>
<dbReference type="Pfam" id="PF13481">
    <property type="entry name" value="AAA_25"/>
    <property type="match status" value="1"/>
</dbReference>
<reference evidence="2 3" key="1">
    <citation type="submission" date="2020-08" db="EMBL/GenBank/DDBJ databases">
        <title>The genome sequence of Novosphingobium flavum 4Y4.</title>
        <authorList>
            <person name="Liu Y."/>
        </authorList>
    </citation>
    <scope>NUCLEOTIDE SEQUENCE [LARGE SCALE GENOMIC DNA]</scope>
    <source>
        <strain evidence="2 3">4Y4</strain>
    </source>
</reference>
<feature type="region of interest" description="Disordered" evidence="1">
    <location>
        <begin position="404"/>
        <end position="432"/>
    </location>
</feature>
<dbReference type="Gene3D" id="3.40.50.300">
    <property type="entry name" value="P-loop containing nucleotide triphosphate hydrolases"/>
    <property type="match status" value="1"/>
</dbReference>
<dbReference type="EMBL" id="JACLAU010000006">
    <property type="protein sequence ID" value="MBC2651362.1"/>
    <property type="molecule type" value="Genomic_DNA"/>
</dbReference>
<dbReference type="Proteomes" id="UP000520156">
    <property type="component" value="Unassembled WGS sequence"/>
</dbReference>
<evidence type="ECO:0000256" key="1">
    <source>
        <dbReference type="SAM" id="MobiDB-lite"/>
    </source>
</evidence>
<evidence type="ECO:0000313" key="3">
    <source>
        <dbReference type="Proteomes" id="UP000520156"/>
    </source>
</evidence>
<gene>
    <name evidence="2" type="ORF">H7F49_06570</name>
</gene>
<organism evidence="2 3">
    <name type="scientific">Novosphingobium aerophilum</name>
    <dbReference type="NCBI Taxonomy" id="2839843"/>
    <lineage>
        <taxon>Bacteria</taxon>
        <taxon>Pseudomonadati</taxon>
        <taxon>Pseudomonadota</taxon>
        <taxon>Alphaproteobacteria</taxon>
        <taxon>Sphingomonadales</taxon>
        <taxon>Sphingomonadaceae</taxon>
        <taxon>Novosphingobium</taxon>
    </lineage>
</organism>
<sequence length="432" mass="46444">MRDVKAPMDFADMEPEDLASRIAAAMHVGTGIRATPYSWPDPRSLPTRQWLLGHWLLRGEVTAIIAPGGTGKSTIGTAMALSLASGRPLLGKSLPRGAQSAWIYNLEDSQDELDRQVSAACLFHGITAVDCAGRLFVDSGLIQPLCTATEDRDGFALVEDVFTQVAATIRERGISAVIVDPFVSSHTVHESSNEAINAIAKRWKRLAQETGCAVVLVHHTKKLGGREVTAEDGRGAVALRDAARVVLPLNAMSQAEAEELGITDPALRRSLVRVDTGKANRAPPDAATWIKLESQCLENGDGSEPADYVGVATLWEKPDVFHGLSTWHLYMVQKGLAAGDWRESVQAKDWVGHLVANVAGLSAKTDKGRIKAIIRTWRKNGALAVETRPDKNGDERPFVIVGKAVDPSEIGPRPHLEKCGAESAGGADDDPR</sequence>
<dbReference type="SUPFAM" id="SSF52540">
    <property type="entry name" value="P-loop containing nucleoside triphosphate hydrolases"/>
    <property type="match status" value="1"/>
</dbReference>
<dbReference type="RefSeq" id="WP_185682777.1">
    <property type="nucleotide sequence ID" value="NZ_JACLAU010000006.1"/>
</dbReference>
<dbReference type="AlphaFoldDB" id="A0A7X1F6L6"/>
<keyword evidence="3" id="KW-1185">Reference proteome</keyword>
<comment type="caution">
    <text evidence="2">The sequence shown here is derived from an EMBL/GenBank/DDBJ whole genome shotgun (WGS) entry which is preliminary data.</text>
</comment>
<protein>
    <submittedName>
        <fullName evidence="2">AAA family ATPase</fullName>
    </submittedName>
</protein>
<accession>A0A7X1F6L6</accession>
<proteinExistence type="predicted"/>
<dbReference type="InterPro" id="IPR027417">
    <property type="entry name" value="P-loop_NTPase"/>
</dbReference>
<evidence type="ECO:0000313" key="2">
    <source>
        <dbReference type="EMBL" id="MBC2651362.1"/>
    </source>
</evidence>